<evidence type="ECO:0000313" key="4">
    <source>
        <dbReference type="EMBL" id="KAJ3448302.1"/>
    </source>
</evidence>
<sequence>MSGYFVLVSRHRKNKREFMSDFPDNVNSENVNKKYSPFSSLAIHYFLESGNPQLKDLEYLISLGSDLNCSGGAGHQPPICILSQSRLPLRKDLIFCLLDHCPSKTILDEEIFKFESLFSRLKERDKFEHLIQFLKIILIYWFEKEQEKEKENQNKKKKEKEKENQNEKKKEKEKKRKYKTIAIILDCLKNKENITEFKKSVENNEINLQYQDKKTNFNLLHALILSTNFDNLEAKLEIIKEIVNHKNKQKLNQKIAWVNYSELHLLSMLPVQPNFTVELTGHLIKSGSNINILDNYYLTPCYLHLQQININVDLLKFYLQNGSDIELKKKKPKFVRINRKIKPLFELFCASDCNDIEIYKLFLELGADVTTNFGTSTRDVLINLVCKSKNPTLESIKLLHKSGAPIIGSGSKRKIKYYDTTIWNLLYNSECNEKYKILKYLINAGADLRLPDNYYKSNILHFLCKNCDFPKFEKCLFFLLNKTQKMNFNLNSLNYDSATPLHHIMEHYTNLSLPFLKKLIHNFDGDLTLMNKYNLSPLAKYVIFTNNFNPQICNYCLNQIGNDKSFHCIDSNNKNMISTICDSVHPSIEKLKYLFENHKLNLNLVSSYLKETNLHTICRNPDCTIELINFFLKNGLDINQLNLYNQTPLFDLVKRGARIIQGYHSENLFF</sequence>
<dbReference type="EMBL" id="JANTQA010000015">
    <property type="protein sequence ID" value="KAJ3448302.1"/>
    <property type="molecule type" value="Genomic_DNA"/>
</dbReference>
<dbReference type="SMART" id="SM00248">
    <property type="entry name" value="ANK"/>
    <property type="match status" value="9"/>
</dbReference>
<gene>
    <name evidence="4" type="ORF">M0812_00781</name>
</gene>
<dbReference type="PANTHER" id="PTHR24198">
    <property type="entry name" value="ANKYRIN REPEAT AND PROTEIN KINASE DOMAIN-CONTAINING PROTEIN"/>
    <property type="match status" value="1"/>
</dbReference>
<organism evidence="4 5">
    <name type="scientific">Anaeramoeba flamelloides</name>
    <dbReference type="NCBI Taxonomy" id="1746091"/>
    <lineage>
        <taxon>Eukaryota</taxon>
        <taxon>Metamonada</taxon>
        <taxon>Anaeramoebidae</taxon>
        <taxon>Anaeramoeba</taxon>
    </lineage>
</organism>
<keyword evidence="1" id="KW-0677">Repeat</keyword>
<dbReference type="AlphaFoldDB" id="A0AAV8A2B4"/>
<reference evidence="4" key="1">
    <citation type="submission" date="2022-08" db="EMBL/GenBank/DDBJ databases">
        <title>Novel sulphate-reducing endosymbionts in the free-living metamonad Anaeramoeba.</title>
        <authorList>
            <person name="Jerlstrom-Hultqvist J."/>
            <person name="Cepicka I."/>
            <person name="Gallot-Lavallee L."/>
            <person name="Salas-Leiva D."/>
            <person name="Curtis B.A."/>
            <person name="Zahonova K."/>
            <person name="Pipaliya S."/>
            <person name="Dacks J."/>
            <person name="Roger A.J."/>
        </authorList>
    </citation>
    <scope>NUCLEOTIDE SEQUENCE</scope>
    <source>
        <strain evidence="4">Busselton2</strain>
    </source>
</reference>
<protein>
    <submittedName>
        <fullName evidence="4">Ankyrin repeat ph and sec7 domain containing protein secg-related</fullName>
    </submittedName>
</protein>
<dbReference type="SUPFAM" id="SSF48403">
    <property type="entry name" value="Ankyrin repeat"/>
    <property type="match status" value="2"/>
</dbReference>
<proteinExistence type="predicted"/>
<evidence type="ECO:0000256" key="1">
    <source>
        <dbReference type="ARBA" id="ARBA00022737"/>
    </source>
</evidence>
<keyword evidence="2" id="KW-0040">ANK repeat</keyword>
<evidence type="ECO:0000256" key="3">
    <source>
        <dbReference type="SAM" id="MobiDB-lite"/>
    </source>
</evidence>
<dbReference type="Gene3D" id="1.25.40.20">
    <property type="entry name" value="Ankyrin repeat-containing domain"/>
    <property type="match status" value="3"/>
</dbReference>
<evidence type="ECO:0000313" key="5">
    <source>
        <dbReference type="Proteomes" id="UP001146793"/>
    </source>
</evidence>
<feature type="compositionally biased region" description="Basic and acidic residues" evidence="3">
    <location>
        <begin position="150"/>
        <end position="170"/>
    </location>
</feature>
<dbReference type="InterPro" id="IPR002110">
    <property type="entry name" value="Ankyrin_rpt"/>
</dbReference>
<feature type="region of interest" description="Disordered" evidence="3">
    <location>
        <begin position="150"/>
        <end position="173"/>
    </location>
</feature>
<evidence type="ECO:0000256" key="2">
    <source>
        <dbReference type="ARBA" id="ARBA00023043"/>
    </source>
</evidence>
<dbReference type="Proteomes" id="UP001146793">
    <property type="component" value="Unassembled WGS sequence"/>
</dbReference>
<accession>A0AAV8A2B4</accession>
<comment type="caution">
    <text evidence="4">The sequence shown here is derived from an EMBL/GenBank/DDBJ whole genome shotgun (WGS) entry which is preliminary data.</text>
</comment>
<dbReference type="InterPro" id="IPR036770">
    <property type="entry name" value="Ankyrin_rpt-contain_sf"/>
</dbReference>
<name>A0AAV8A2B4_9EUKA</name>
<dbReference type="PANTHER" id="PTHR24198:SF165">
    <property type="entry name" value="ANKYRIN REPEAT-CONTAINING PROTEIN-RELATED"/>
    <property type="match status" value="1"/>
</dbReference>